<feature type="compositionally biased region" description="Basic and acidic residues" evidence="1">
    <location>
        <begin position="109"/>
        <end position="119"/>
    </location>
</feature>
<proteinExistence type="predicted"/>
<feature type="region of interest" description="Disordered" evidence="1">
    <location>
        <begin position="99"/>
        <end position="119"/>
    </location>
</feature>
<dbReference type="EMBL" id="KI546097">
    <property type="protein sequence ID" value="EST45432.1"/>
    <property type="molecule type" value="Genomic_DNA"/>
</dbReference>
<feature type="non-terminal residue" evidence="2">
    <location>
        <position position="1"/>
    </location>
</feature>
<keyword evidence="2" id="KW-0808">Transferase</keyword>
<name>V6LLK5_9EUKA</name>
<organism evidence="2">
    <name type="scientific">Spironucleus salmonicida</name>
    <dbReference type="NCBI Taxonomy" id="348837"/>
    <lineage>
        <taxon>Eukaryota</taxon>
        <taxon>Metamonada</taxon>
        <taxon>Diplomonadida</taxon>
        <taxon>Hexamitidae</taxon>
        <taxon>Hexamitinae</taxon>
        <taxon>Spironucleus</taxon>
    </lineage>
</organism>
<evidence type="ECO:0000313" key="2">
    <source>
        <dbReference type="EMBL" id="EST45432.1"/>
    </source>
</evidence>
<gene>
    <name evidence="2" type="ORF">SS50377_14664</name>
</gene>
<accession>V6LLK5</accession>
<keyword evidence="2" id="KW-0418">Kinase</keyword>
<reference evidence="2" key="1">
    <citation type="journal article" date="2014" name="PLoS Genet.">
        <title>The Genome of Spironucleus salmonicida Highlights a Fish Pathogen Adapted to Fluctuating Environments.</title>
        <authorList>
            <person name="Xu F."/>
            <person name="Jerlstrom-Hultqvist J."/>
            <person name="Einarsson E."/>
            <person name="Astvaldsson A."/>
            <person name="Svard S.G."/>
            <person name="Andersson J.O."/>
        </authorList>
    </citation>
    <scope>NUCLEOTIDE SEQUENCE</scope>
</reference>
<sequence length="119" mass="13019">GVGDSSRQAQHGNLRSNWSDAVAALIHLGRPALVTQVSCQVHKDGGYENTGALDQASHDQADLYGPDLPTAPCQQKQRIQRQLRCEELPGAQPVVLIVPERQRGKGLHKNKDEAKQQTH</sequence>
<dbReference type="AlphaFoldDB" id="V6LLK5"/>
<dbReference type="GO" id="GO:0016301">
    <property type="term" value="F:kinase activity"/>
    <property type="evidence" value="ECO:0007669"/>
    <property type="project" value="UniProtKB-KW"/>
</dbReference>
<evidence type="ECO:0000256" key="1">
    <source>
        <dbReference type="SAM" id="MobiDB-lite"/>
    </source>
</evidence>
<protein>
    <submittedName>
        <fullName evidence="2">Kinase domain-containing protein</fullName>
    </submittedName>
</protein>